<dbReference type="RefSeq" id="WP_265895392.1">
    <property type="nucleotide sequence ID" value="NZ_JAPIVE010000001.1"/>
</dbReference>
<evidence type="ECO:0000256" key="12">
    <source>
        <dbReference type="SAM" id="SignalP"/>
    </source>
</evidence>
<dbReference type="GO" id="GO:0015891">
    <property type="term" value="P:siderophore transport"/>
    <property type="evidence" value="ECO:0007669"/>
    <property type="project" value="InterPro"/>
</dbReference>
<reference evidence="15" key="1">
    <citation type="submission" date="2022-11" db="EMBL/GenBank/DDBJ databases">
        <title>Larsenimonas rhizosphaerae sp. nov., isolated from a tidal mudflat.</title>
        <authorList>
            <person name="Lee S.D."/>
            <person name="Kim I.S."/>
        </authorList>
    </citation>
    <scope>NUCLEOTIDE SEQUENCE</scope>
    <source>
        <strain evidence="15">GH2-1</strain>
    </source>
</reference>
<dbReference type="GO" id="GO:0015344">
    <property type="term" value="F:siderophore uptake transmembrane transporter activity"/>
    <property type="evidence" value="ECO:0007669"/>
    <property type="project" value="TreeGrafter"/>
</dbReference>
<comment type="subcellular location">
    <subcellularLocation>
        <location evidence="1 10">Cell outer membrane</location>
        <topology evidence="1 10">Multi-pass membrane protein</topology>
    </subcellularLocation>
</comment>
<dbReference type="InterPro" id="IPR039426">
    <property type="entry name" value="TonB-dep_rcpt-like"/>
</dbReference>
<evidence type="ECO:0000256" key="9">
    <source>
        <dbReference type="ARBA" id="ARBA00023237"/>
    </source>
</evidence>
<evidence type="ECO:0000313" key="15">
    <source>
        <dbReference type="EMBL" id="MCX2522973.1"/>
    </source>
</evidence>
<accession>A0AA41ZJY3</accession>
<feature type="signal peptide" evidence="12">
    <location>
        <begin position="1"/>
        <end position="20"/>
    </location>
</feature>
<dbReference type="InterPro" id="IPR037066">
    <property type="entry name" value="Plug_dom_sf"/>
</dbReference>
<keyword evidence="9 10" id="KW-0998">Cell outer membrane</keyword>
<dbReference type="AlphaFoldDB" id="A0AA41ZJY3"/>
<dbReference type="Pfam" id="PF00593">
    <property type="entry name" value="TonB_dep_Rec_b-barrel"/>
    <property type="match status" value="1"/>
</dbReference>
<dbReference type="NCBIfam" id="TIGR01783">
    <property type="entry name" value="TonB-siderophor"/>
    <property type="match status" value="1"/>
</dbReference>
<dbReference type="EMBL" id="JAPIVE010000001">
    <property type="protein sequence ID" value="MCX2522973.1"/>
    <property type="molecule type" value="Genomic_DNA"/>
</dbReference>
<evidence type="ECO:0000256" key="5">
    <source>
        <dbReference type="ARBA" id="ARBA00022692"/>
    </source>
</evidence>
<dbReference type="GO" id="GO:0038023">
    <property type="term" value="F:signaling receptor activity"/>
    <property type="evidence" value="ECO:0007669"/>
    <property type="project" value="InterPro"/>
</dbReference>
<keyword evidence="6 11" id="KW-0798">TonB box</keyword>
<comment type="caution">
    <text evidence="15">The sequence shown here is derived from an EMBL/GenBank/DDBJ whole genome shotgun (WGS) entry which is preliminary data.</text>
</comment>
<dbReference type="Gene3D" id="2.40.170.20">
    <property type="entry name" value="TonB-dependent receptor, beta-barrel domain"/>
    <property type="match status" value="1"/>
</dbReference>
<keyword evidence="3 10" id="KW-0813">Transport</keyword>
<dbReference type="CDD" id="cd01347">
    <property type="entry name" value="ligand_gated_channel"/>
    <property type="match status" value="1"/>
</dbReference>
<evidence type="ECO:0000256" key="7">
    <source>
        <dbReference type="ARBA" id="ARBA00023136"/>
    </source>
</evidence>
<protein>
    <submittedName>
        <fullName evidence="15">TonB-dependent siderophore receptor</fullName>
    </submittedName>
</protein>
<evidence type="ECO:0000256" key="3">
    <source>
        <dbReference type="ARBA" id="ARBA00022448"/>
    </source>
</evidence>
<keyword evidence="7 10" id="KW-0472">Membrane</keyword>
<dbReference type="Proteomes" id="UP001165678">
    <property type="component" value="Unassembled WGS sequence"/>
</dbReference>
<evidence type="ECO:0000256" key="2">
    <source>
        <dbReference type="ARBA" id="ARBA00009810"/>
    </source>
</evidence>
<dbReference type="PROSITE" id="PS52016">
    <property type="entry name" value="TONB_DEPENDENT_REC_3"/>
    <property type="match status" value="1"/>
</dbReference>
<evidence type="ECO:0000259" key="13">
    <source>
        <dbReference type="Pfam" id="PF00593"/>
    </source>
</evidence>
<evidence type="ECO:0000256" key="11">
    <source>
        <dbReference type="RuleBase" id="RU003357"/>
    </source>
</evidence>
<dbReference type="PANTHER" id="PTHR32552:SF85">
    <property type="entry name" value="BLL7968 PROTEIN"/>
    <property type="match status" value="1"/>
</dbReference>
<comment type="similarity">
    <text evidence="2 10 11">Belongs to the TonB-dependent receptor family.</text>
</comment>
<evidence type="ECO:0000259" key="14">
    <source>
        <dbReference type="Pfam" id="PF07715"/>
    </source>
</evidence>
<evidence type="ECO:0000256" key="1">
    <source>
        <dbReference type="ARBA" id="ARBA00004571"/>
    </source>
</evidence>
<dbReference type="Pfam" id="PF07715">
    <property type="entry name" value="Plug"/>
    <property type="match status" value="1"/>
</dbReference>
<keyword evidence="4 10" id="KW-1134">Transmembrane beta strand</keyword>
<feature type="chain" id="PRO_5041447853" evidence="12">
    <location>
        <begin position="21"/>
        <end position="699"/>
    </location>
</feature>
<evidence type="ECO:0000256" key="4">
    <source>
        <dbReference type="ARBA" id="ARBA00022452"/>
    </source>
</evidence>
<dbReference type="PANTHER" id="PTHR32552">
    <property type="entry name" value="FERRICHROME IRON RECEPTOR-RELATED"/>
    <property type="match status" value="1"/>
</dbReference>
<dbReference type="Gene3D" id="2.170.130.10">
    <property type="entry name" value="TonB-dependent receptor, plug domain"/>
    <property type="match status" value="1"/>
</dbReference>
<dbReference type="SUPFAM" id="SSF56935">
    <property type="entry name" value="Porins"/>
    <property type="match status" value="1"/>
</dbReference>
<keyword evidence="8 15" id="KW-0675">Receptor</keyword>
<organism evidence="15 16">
    <name type="scientific">Larsenimonas rhizosphaerae</name>
    <dbReference type="NCBI Taxonomy" id="2944682"/>
    <lineage>
        <taxon>Bacteria</taxon>
        <taxon>Pseudomonadati</taxon>
        <taxon>Pseudomonadota</taxon>
        <taxon>Gammaproteobacteria</taxon>
        <taxon>Oceanospirillales</taxon>
        <taxon>Halomonadaceae</taxon>
        <taxon>Larsenimonas</taxon>
    </lineage>
</organism>
<keyword evidence="16" id="KW-1185">Reference proteome</keyword>
<gene>
    <name evidence="15" type="ORF">OQ287_01835</name>
</gene>
<dbReference type="InterPro" id="IPR012910">
    <property type="entry name" value="Plug_dom"/>
</dbReference>
<dbReference type="InterPro" id="IPR000531">
    <property type="entry name" value="Beta-barrel_TonB"/>
</dbReference>
<feature type="domain" description="TonB-dependent receptor plug" evidence="14">
    <location>
        <begin position="65"/>
        <end position="160"/>
    </location>
</feature>
<evidence type="ECO:0000256" key="10">
    <source>
        <dbReference type="PROSITE-ProRule" id="PRU01360"/>
    </source>
</evidence>
<feature type="domain" description="TonB-dependent receptor-like beta-barrel" evidence="13">
    <location>
        <begin position="232"/>
        <end position="668"/>
    </location>
</feature>
<sequence>MARPATRLVFVGFSSLSLLAAHLPAHADSHTVVVESHRLSSIAPESYRARTSTIASKRPMSFLDEARTVETITPQLLQDSNATTLTDAMTFSAGVTQGNTMGGTEDGFIKRGFGSNSDGSILIDGIRQPRGTFSMATVDHVEVLKGPGALFHGQQDPGGVINLVTKRPEYTWQRSISGDLSSFGGGNASIDVTGPIQDTGLAFRFIVDHRDENDWRSFGTRRRTTVAPSLRWEGEHNRAQLSYEYRDYDLTLDRGTVITKGTPAGVPRKRRFDESWSRVYGHDQAITGWWEQDLVDDWKMRLTYGWNRRQYSDGQPRVLGVDDTTGALTRRADANKGFDRRVIYTSLDVTGDLWLANQRHEIVLGADHERQRDYLADVYRGSAVTDSTVYNAGNRTLTLDTDDYNAGRSHRLDEINTTGVYVNDRWHLDDQWILALGGRFSHYEQYGGRGRPFVVSTDTQDDIFLPSASLLYRLSDRTSAYASYSEAFVPNGADSDTGQLLEPEHSRGYEIGLKHLWTDQLAGTVAVYRIRKDNVAVSDNGVTRTVGQASAQGIELGLNGEFLPRWSVLANYAYTDTEVIRDTEGNKGNRLPNAARHTATVYMAHDLALAPHLGQWRVGGGVRYVGAREGDSDNSFSLDDYTVADAFIGWDSRLWGQSTHLQLNVKNLFDSTYYPSSGGSTRVVVGDPLEITLTGRVSL</sequence>
<dbReference type="GO" id="GO:0009279">
    <property type="term" value="C:cell outer membrane"/>
    <property type="evidence" value="ECO:0007669"/>
    <property type="project" value="UniProtKB-SubCell"/>
</dbReference>
<keyword evidence="5 10" id="KW-0812">Transmembrane</keyword>
<evidence type="ECO:0000313" key="16">
    <source>
        <dbReference type="Proteomes" id="UP001165678"/>
    </source>
</evidence>
<name>A0AA41ZJY3_9GAMM</name>
<keyword evidence="12" id="KW-0732">Signal</keyword>
<evidence type="ECO:0000256" key="6">
    <source>
        <dbReference type="ARBA" id="ARBA00023077"/>
    </source>
</evidence>
<proteinExistence type="inferred from homology"/>
<evidence type="ECO:0000256" key="8">
    <source>
        <dbReference type="ARBA" id="ARBA00023170"/>
    </source>
</evidence>
<dbReference type="InterPro" id="IPR036942">
    <property type="entry name" value="Beta-barrel_TonB_sf"/>
</dbReference>
<dbReference type="InterPro" id="IPR010105">
    <property type="entry name" value="TonB_sidphr_rcpt"/>
</dbReference>